<proteinExistence type="predicted"/>
<evidence type="ECO:0008006" key="5">
    <source>
        <dbReference type="Google" id="ProtNLM"/>
    </source>
</evidence>
<evidence type="ECO:0000313" key="3">
    <source>
        <dbReference type="EMBL" id="CAH1221879.1"/>
    </source>
</evidence>
<evidence type="ECO:0000256" key="1">
    <source>
        <dbReference type="SAM" id="MobiDB-lite"/>
    </source>
</evidence>
<gene>
    <name evidence="3" type="ORF">PAECIP111893_04796</name>
</gene>
<sequence length="295" mass="31665">MSKLKLTIIALSLTLVLAAGCSSKNNANENTPTNEVKQETPVAEGKNDPPPAEEPPVEEATPIDTTTLANTSGKTLMKSITLNKNGDGGHTSIGIVSKGGTVVVADPNTMPTETTGLIKADIVTISHDHYDHTDETYLAESKKAGEFKLSQQTVETFTVKDVVVTGVSSGHSSIFMPDAPSNIIYVYEVDGLRIAHMGDLAQNELTEEQLTQLGKLDVVFLPFSDVTENGFTPAKTVKVLQQLQPKIVSPLHFTPEAVETILTELGITERSEADELAVDKAELDQAKGMSYVFLK</sequence>
<dbReference type="Pfam" id="PF13483">
    <property type="entry name" value="Lactamase_B_3"/>
    <property type="match status" value="1"/>
</dbReference>
<dbReference type="SUPFAM" id="SSF56281">
    <property type="entry name" value="Metallo-hydrolase/oxidoreductase"/>
    <property type="match status" value="1"/>
</dbReference>
<dbReference type="InterPro" id="IPR036866">
    <property type="entry name" value="RibonucZ/Hydroxyglut_hydro"/>
</dbReference>
<feature type="region of interest" description="Disordered" evidence="1">
    <location>
        <begin position="24"/>
        <end position="63"/>
    </location>
</feature>
<dbReference type="RefSeq" id="WP_236345798.1">
    <property type="nucleotide sequence ID" value="NZ_CAKMMF010000037.1"/>
</dbReference>
<feature type="compositionally biased region" description="Polar residues" evidence="1">
    <location>
        <begin position="24"/>
        <end position="35"/>
    </location>
</feature>
<name>A0ABN8GY46_9BACL</name>
<feature type="chain" id="PRO_5046495986" description="MBL fold metallo-hydrolase" evidence="2">
    <location>
        <begin position="28"/>
        <end position="295"/>
    </location>
</feature>
<dbReference type="EMBL" id="CAKMMF010000037">
    <property type="protein sequence ID" value="CAH1221879.1"/>
    <property type="molecule type" value="Genomic_DNA"/>
</dbReference>
<dbReference type="Gene3D" id="3.60.15.10">
    <property type="entry name" value="Ribonuclease Z/Hydroxyacylglutathione hydrolase-like"/>
    <property type="match status" value="1"/>
</dbReference>
<comment type="caution">
    <text evidence="3">The sequence shown here is derived from an EMBL/GenBank/DDBJ whole genome shotgun (WGS) entry which is preliminary data.</text>
</comment>
<reference evidence="3" key="1">
    <citation type="submission" date="2022-01" db="EMBL/GenBank/DDBJ databases">
        <authorList>
            <person name="Criscuolo A."/>
        </authorList>
    </citation>
    <scope>NUCLEOTIDE SEQUENCE</scope>
    <source>
        <strain evidence="3">CIP111893</strain>
    </source>
</reference>
<keyword evidence="2" id="KW-0732">Signal</keyword>
<dbReference type="PANTHER" id="PTHR39189">
    <property type="entry name" value="UPF0173 METAL-DEPENDENT HYDROLASE YTKL"/>
    <property type="match status" value="1"/>
</dbReference>
<keyword evidence="4" id="KW-1185">Reference proteome</keyword>
<feature type="signal peptide" evidence="2">
    <location>
        <begin position="1"/>
        <end position="27"/>
    </location>
</feature>
<dbReference type="Proteomes" id="UP000838686">
    <property type="component" value="Unassembled WGS sequence"/>
</dbReference>
<accession>A0ABN8GY46</accession>
<protein>
    <recommendedName>
        <fullName evidence="5">MBL fold metallo-hydrolase</fullName>
    </recommendedName>
</protein>
<dbReference type="PANTHER" id="PTHR39189:SF1">
    <property type="entry name" value="UPF0173 METAL-DEPENDENT HYDROLASE YTKL"/>
    <property type="match status" value="1"/>
</dbReference>
<evidence type="ECO:0000256" key="2">
    <source>
        <dbReference type="SAM" id="SignalP"/>
    </source>
</evidence>
<evidence type="ECO:0000313" key="4">
    <source>
        <dbReference type="Proteomes" id="UP000838686"/>
    </source>
</evidence>
<dbReference type="PROSITE" id="PS51257">
    <property type="entry name" value="PROKAR_LIPOPROTEIN"/>
    <property type="match status" value="1"/>
</dbReference>
<organism evidence="3 4">
    <name type="scientific">Paenibacillus plantiphilus</name>
    <dbReference type="NCBI Taxonomy" id="2905650"/>
    <lineage>
        <taxon>Bacteria</taxon>
        <taxon>Bacillati</taxon>
        <taxon>Bacillota</taxon>
        <taxon>Bacilli</taxon>
        <taxon>Bacillales</taxon>
        <taxon>Paenibacillaceae</taxon>
        <taxon>Paenibacillus</taxon>
    </lineage>
</organism>